<dbReference type="EC" id="2.7.7.7" evidence="1"/>
<dbReference type="STRING" id="1031564.CINS_0651"/>
<gene>
    <name evidence="1" type="primary">holB</name>
    <name evidence="1" type="ORF">CINS_0651</name>
</gene>
<protein>
    <submittedName>
        <fullName evidence="1">DNA polymerase III, delta prime subunit</fullName>
        <ecNumber evidence="1">2.7.7.7</ecNumber>
    </submittedName>
</protein>
<dbReference type="Proteomes" id="UP000031163">
    <property type="component" value="Chromosome"/>
</dbReference>
<dbReference type="HOGENOM" id="CLU_114054_0_0_7"/>
<dbReference type="SUPFAM" id="SSF52540">
    <property type="entry name" value="P-loop containing nucleoside triphosphate hydrolases"/>
    <property type="match status" value="1"/>
</dbReference>
<organism evidence="1 2">
    <name type="scientific">Campylobacter insulaenigrae NCTC 12927</name>
    <dbReference type="NCBI Taxonomy" id="1031564"/>
    <lineage>
        <taxon>Bacteria</taxon>
        <taxon>Pseudomonadati</taxon>
        <taxon>Campylobacterota</taxon>
        <taxon>Epsilonproteobacteria</taxon>
        <taxon>Campylobacterales</taxon>
        <taxon>Campylobacteraceae</taxon>
        <taxon>Campylobacter</taxon>
    </lineage>
</organism>
<keyword evidence="1" id="KW-0808">Transferase</keyword>
<dbReference type="NCBIfam" id="NF006296">
    <property type="entry name" value="PRK08485.1"/>
    <property type="match status" value="1"/>
</dbReference>
<sequence>MNIRNKIIIHDDFDFIQDKLINEFGAHKIKFFIPKNPDIELRLNDLTYDKNAQATAKAIMKESYIAESSAKIIVIMAKSFRDEAQNFLLKIFEEPPKNVYFIVVAPSKNVFLPTILSRFIVEKYKIKKEKISLGIDLKKIDLSGILNFIKQYENIDKNECLKLIDSLSYECFKQGIKLNDNEIDFFYKAYELIKLNAKPSVILSTIMLILYERKNENYQN</sequence>
<accession>A0A0A8H0R8</accession>
<dbReference type="Gene3D" id="3.40.50.300">
    <property type="entry name" value="P-loop containing nucleotide triphosphate hydrolases"/>
    <property type="match status" value="1"/>
</dbReference>
<reference evidence="1 2" key="1">
    <citation type="journal article" date="2014" name="Genome Biol. Evol.">
        <title>Comparative Genomics of the Campylobacter lari Group.</title>
        <authorList>
            <person name="Miller W.G."/>
            <person name="Yee E."/>
            <person name="Chapman M.H."/>
            <person name="Smith T.P."/>
            <person name="Bono J.L."/>
            <person name="Huynh S."/>
            <person name="Parker C.T."/>
            <person name="Vandamme P."/>
            <person name="Luong K."/>
            <person name="Korlach J."/>
        </authorList>
    </citation>
    <scope>NUCLEOTIDE SEQUENCE [LARGE SCALE GENOMIC DNA]</scope>
    <source>
        <strain evidence="1 2">NCTC 12927</strain>
    </source>
</reference>
<dbReference type="RefSeq" id="WP_084593983.1">
    <property type="nucleotide sequence ID" value="NZ_CP007770.1"/>
</dbReference>
<proteinExistence type="predicted"/>
<dbReference type="GO" id="GO:0003887">
    <property type="term" value="F:DNA-directed DNA polymerase activity"/>
    <property type="evidence" value="ECO:0007669"/>
    <property type="project" value="UniProtKB-EC"/>
</dbReference>
<dbReference type="InterPro" id="IPR027417">
    <property type="entry name" value="P-loop_NTPase"/>
</dbReference>
<dbReference type="GeneID" id="74431455"/>
<dbReference type="AlphaFoldDB" id="A0A0A8H0R8"/>
<dbReference type="KEGG" id="cis:CINS_0651"/>
<dbReference type="EMBL" id="CP007770">
    <property type="protein sequence ID" value="AJC87621.1"/>
    <property type="molecule type" value="Genomic_DNA"/>
</dbReference>
<evidence type="ECO:0000313" key="1">
    <source>
        <dbReference type="EMBL" id="AJC87621.1"/>
    </source>
</evidence>
<name>A0A0A8H0R8_9BACT</name>
<evidence type="ECO:0000313" key="2">
    <source>
        <dbReference type="Proteomes" id="UP000031163"/>
    </source>
</evidence>
<dbReference type="Pfam" id="PF13177">
    <property type="entry name" value="DNA_pol3_delta2"/>
    <property type="match status" value="1"/>
</dbReference>
<keyword evidence="1" id="KW-0548">Nucleotidyltransferase</keyword>